<evidence type="ECO:0000256" key="5">
    <source>
        <dbReference type="ARBA" id="ARBA00023136"/>
    </source>
</evidence>
<evidence type="ECO:0000313" key="10">
    <source>
        <dbReference type="Proteomes" id="UP000653730"/>
    </source>
</evidence>
<dbReference type="InterPro" id="IPR039426">
    <property type="entry name" value="TonB-dep_rcpt-like"/>
</dbReference>
<feature type="domain" description="TonB-dependent receptor plug" evidence="8">
    <location>
        <begin position="129"/>
        <end position="234"/>
    </location>
</feature>
<sequence length="1032" mass="113910">MVTKPSKDHHSFSRCQRLLYVVVMLYTAVGLYAQQGSTVTGTVLSGVDNVPLPGVTVRVKGTDKGAVTDFDGNYSIRATGEGDVLIFSYIGFRTEEVSVNGQSRIDVSLEEDLAKLDEVVVVGYGTQKKSDLTGSIAVVDAEEVNKVSGNDVGQLLQGRSAGVTVTGDGEPGAAPNIRIRGVSTFGDNQPLYVVDGVPVGTSIRDFSPSDIESIQVLKDASAGAIYGSRAANGVVIITTKKGKKNTALKIDYHGYYGVDEVNRKIPVLGREDYQVIINEKQTNAGLALLPGSDPSSPLFVDDTDNDWQEIGLKTGSRQSHNFNFSGGGENITYNASLDYFENKGVFVGNGPTYERYSGRINTSIEKDRFKMSPSLYYAHSFENSLTYRTDVLTGGRPPLINDLVIAVPTMRLHDENNRGGWGGTDSEIHQAIALNVPGINSLFENWVETDRVFAVVNPEIKLLDTEDHKLTYKLNLSYDKTHARDFSFVPAFEMGYFFKSGMSLLDDNSREYTVSLVENTLNYTATLGDHSLDVLLGQTYQKNKYVLKTGHSENLPEPYYPVLSNGENQTSGGLEEESALVSYFGRINYNFDSRYLITATVRRDGSSRFAPENRFGTFPSIAVGWRLSNESFFNVPEDIISELKIRGSYGQLGNQNINDYLYQDVVNRNILYNFMNREQIDKVSGGLQTNIFSKNIKWETTTSANIGLDASLFNNALDLTVEYYNKKTTDVLVGVPIPASTGSINTAPTKNAGSIRNSGLDIELTYHHNNGKEFSFDISANASTLKNRVLALGGNDEPVYGTGSKTEVGGEVGRHFGYVYDGIFRSQQEVDDYAFQSAITAPGDIRFRDLNGDNVINADDRAYLGSALPTVTYGLNFTANYKSFDFTLFASGAAGYYINSRLYRSLMWSTDYINSHTDILDRWTPENTDTNIPRVVTNDPNGNARDSDRPGWLQKGDHLRINTISLGYSIPEDTFSSFLQSARIYATVQNLHTFQKYKGFNPDFNSGVWNPGFDNGTYPRPRTFILGVQLSF</sequence>
<dbReference type="Gene3D" id="2.170.130.10">
    <property type="entry name" value="TonB-dependent receptor, plug domain"/>
    <property type="match status" value="1"/>
</dbReference>
<dbReference type="Pfam" id="PF07715">
    <property type="entry name" value="Plug"/>
    <property type="match status" value="1"/>
</dbReference>
<proteinExistence type="inferred from homology"/>
<dbReference type="Proteomes" id="UP000653730">
    <property type="component" value="Unassembled WGS sequence"/>
</dbReference>
<dbReference type="NCBIfam" id="TIGR04056">
    <property type="entry name" value="OMP_RagA_SusC"/>
    <property type="match status" value="1"/>
</dbReference>
<evidence type="ECO:0000259" key="8">
    <source>
        <dbReference type="Pfam" id="PF07715"/>
    </source>
</evidence>
<evidence type="ECO:0000256" key="3">
    <source>
        <dbReference type="ARBA" id="ARBA00022452"/>
    </source>
</evidence>
<dbReference type="InterPro" id="IPR023996">
    <property type="entry name" value="TonB-dep_OMP_SusC/RagA"/>
</dbReference>
<dbReference type="InterPro" id="IPR008969">
    <property type="entry name" value="CarboxyPept-like_regulatory"/>
</dbReference>
<reference evidence="9 10" key="1">
    <citation type="submission" date="2020-09" db="EMBL/GenBank/DDBJ databases">
        <title>Sinomicrobium weinanense sp. nov., a halophilic bacteria isolated from saline-alkali soil.</title>
        <authorList>
            <person name="Wu P."/>
            <person name="Ren H."/>
            <person name="Mei Y."/>
            <person name="Liang Y."/>
            <person name="Chen Z."/>
        </authorList>
    </citation>
    <scope>NUCLEOTIDE SEQUENCE [LARGE SCALE GENOMIC DNA]</scope>
    <source>
        <strain evidence="9 10">FJxs</strain>
    </source>
</reference>
<keyword evidence="5 7" id="KW-0472">Membrane</keyword>
<evidence type="ECO:0000256" key="4">
    <source>
        <dbReference type="ARBA" id="ARBA00022692"/>
    </source>
</evidence>
<dbReference type="Pfam" id="PF13715">
    <property type="entry name" value="CarbopepD_reg_2"/>
    <property type="match status" value="1"/>
</dbReference>
<evidence type="ECO:0000256" key="6">
    <source>
        <dbReference type="ARBA" id="ARBA00023237"/>
    </source>
</evidence>
<keyword evidence="4 7" id="KW-0812">Transmembrane</keyword>
<dbReference type="SUPFAM" id="SSF49464">
    <property type="entry name" value="Carboxypeptidase regulatory domain-like"/>
    <property type="match status" value="1"/>
</dbReference>
<evidence type="ECO:0000313" key="9">
    <source>
        <dbReference type="EMBL" id="MBC9795668.1"/>
    </source>
</evidence>
<comment type="similarity">
    <text evidence="7">Belongs to the TonB-dependent receptor family.</text>
</comment>
<dbReference type="PROSITE" id="PS52016">
    <property type="entry name" value="TONB_DEPENDENT_REC_3"/>
    <property type="match status" value="1"/>
</dbReference>
<organism evidence="9 10">
    <name type="scientific">Sinomicrobium weinanense</name>
    <dbReference type="NCBI Taxonomy" id="2842200"/>
    <lineage>
        <taxon>Bacteria</taxon>
        <taxon>Pseudomonadati</taxon>
        <taxon>Bacteroidota</taxon>
        <taxon>Flavobacteriia</taxon>
        <taxon>Flavobacteriales</taxon>
        <taxon>Flavobacteriaceae</taxon>
        <taxon>Sinomicrobium</taxon>
    </lineage>
</organism>
<comment type="caution">
    <text evidence="9">The sequence shown here is derived from an EMBL/GenBank/DDBJ whole genome shotgun (WGS) entry which is preliminary data.</text>
</comment>
<keyword evidence="9" id="KW-0675">Receptor</keyword>
<keyword evidence="2 7" id="KW-0813">Transport</keyword>
<dbReference type="InterPro" id="IPR037066">
    <property type="entry name" value="Plug_dom_sf"/>
</dbReference>
<dbReference type="Gene3D" id="2.40.170.20">
    <property type="entry name" value="TonB-dependent receptor, beta-barrel domain"/>
    <property type="match status" value="1"/>
</dbReference>
<dbReference type="EMBL" id="JACVDC010000013">
    <property type="protein sequence ID" value="MBC9795668.1"/>
    <property type="molecule type" value="Genomic_DNA"/>
</dbReference>
<evidence type="ECO:0000256" key="7">
    <source>
        <dbReference type="PROSITE-ProRule" id="PRU01360"/>
    </source>
</evidence>
<evidence type="ECO:0000256" key="1">
    <source>
        <dbReference type="ARBA" id="ARBA00004571"/>
    </source>
</evidence>
<comment type="subcellular location">
    <subcellularLocation>
        <location evidence="1 7">Cell outer membrane</location>
        <topology evidence="1 7">Multi-pass membrane protein</topology>
    </subcellularLocation>
</comment>
<dbReference type="InterPro" id="IPR012910">
    <property type="entry name" value="Plug_dom"/>
</dbReference>
<keyword evidence="6 7" id="KW-0998">Cell outer membrane</keyword>
<dbReference type="RefSeq" id="WP_187964817.1">
    <property type="nucleotide sequence ID" value="NZ_JACVDC010000013.1"/>
</dbReference>
<dbReference type="AlphaFoldDB" id="A0A926Q1I5"/>
<dbReference type="NCBIfam" id="TIGR04057">
    <property type="entry name" value="SusC_RagA_signa"/>
    <property type="match status" value="1"/>
</dbReference>
<evidence type="ECO:0000256" key="2">
    <source>
        <dbReference type="ARBA" id="ARBA00022448"/>
    </source>
</evidence>
<dbReference type="GO" id="GO:0009279">
    <property type="term" value="C:cell outer membrane"/>
    <property type="evidence" value="ECO:0007669"/>
    <property type="project" value="UniProtKB-SubCell"/>
</dbReference>
<accession>A0A926Q1I5</accession>
<keyword evidence="3 7" id="KW-1134">Transmembrane beta strand</keyword>
<dbReference type="InterPro" id="IPR023997">
    <property type="entry name" value="TonB-dep_OMP_SusC/RagA_CS"/>
</dbReference>
<dbReference type="SUPFAM" id="SSF56935">
    <property type="entry name" value="Porins"/>
    <property type="match status" value="1"/>
</dbReference>
<dbReference type="InterPro" id="IPR036942">
    <property type="entry name" value="Beta-barrel_TonB_sf"/>
</dbReference>
<keyword evidence="10" id="KW-1185">Reference proteome</keyword>
<gene>
    <name evidence="9" type="ORF">IBL28_06805</name>
</gene>
<protein>
    <submittedName>
        <fullName evidence="9">TonB-dependent receptor</fullName>
    </submittedName>
</protein>
<dbReference type="Gene3D" id="2.60.40.1120">
    <property type="entry name" value="Carboxypeptidase-like, regulatory domain"/>
    <property type="match status" value="1"/>
</dbReference>
<name>A0A926Q1I5_9FLAO</name>